<keyword evidence="3 5" id="KW-1133">Transmembrane helix</keyword>
<keyword evidence="8" id="KW-1185">Reference proteome</keyword>
<proteinExistence type="predicted"/>
<keyword evidence="4 5" id="KW-0472">Membrane</keyword>
<dbReference type="PROSITE" id="PS50929">
    <property type="entry name" value="ABC_TM1F"/>
    <property type="match status" value="1"/>
</dbReference>
<dbReference type="InterPro" id="IPR011527">
    <property type="entry name" value="ABC1_TM_dom"/>
</dbReference>
<evidence type="ECO:0000256" key="5">
    <source>
        <dbReference type="SAM" id="Phobius"/>
    </source>
</evidence>
<dbReference type="Proteomes" id="UP000807504">
    <property type="component" value="Unassembled WGS sequence"/>
</dbReference>
<evidence type="ECO:0000256" key="3">
    <source>
        <dbReference type="ARBA" id="ARBA00022989"/>
    </source>
</evidence>
<feature type="transmembrane region" description="Helical" evidence="5">
    <location>
        <begin position="117"/>
        <end position="145"/>
    </location>
</feature>
<dbReference type="SUPFAM" id="SSF90123">
    <property type="entry name" value="ABC transporter transmembrane region"/>
    <property type="match status" value="1"/>
</dbReference>
<gene>
    <name evidence="7" type="ORF">HNY73_020716</name>
</gene>
<dbReference type="GO" id="GO:0140359">
    <property type="term" value="F:ABC-type transporter activity"/>
    <property type="evidence" value="ECO:0007669"/>
    <property type="project" value="InterPro"/>
</dbReference>
<dbReference type="InterPro" id="IPR039421">
    <property type="entry name" value="Type_1_exporter"/>
</dbReference>
<dbReference type="Pfam" id="PF00664">
    <property type="entry name" value="ABC_membrane"/>
    <property type="match status" value="1"/>
</dbReference>
<evidence type="ECO:0000256" key="4">
    <source>
        <dbReference type="ARBA" id="ARBA00023136"/>
    </source>
</evidence>
<reference evidence="7" key="1">
    <citation type="journal article" date="2020" name="bioRxiv">
        <title>Chromosome-level reference genome of the European wasp spider Argiope bruennichi: a resource for studies on range expansion and evolutionary adaptation.</title>
        <authorList>
            <person name="Sheffer M.M."/>
            <person name="Hoppe A."/>
            <person name="Krehenwinkel H."/>
            <person name="Uhl G."/>
            <person name="Kuss A.W."/>
            <person name="Jensen L."/>
            <person name="Jensen C."/>
            <person name="Gillespie R.G."/>
            <person name="Hoff K.J."/>
            <person name="Prost S."/>
        </authorList>
    </citation>
    <scope>NUCLEOTIDE SEQUENCE</scope>
</reference>
<protein>
    <submittedName>
        <fullName evidence="7">ABC transporter B family member 4 like protein</fullName>
    </submittedName>
</protein>
<reference evidence="7" key="2">
    <citation type="submission" date="2020-06" db="EMBL/GenBank/DDBJ databases">
        <authorList>
            <person name="Sheffer M."/>
        </authorList>
    </citation>
    <scope>NUCLEOTIDE SEQUENCE</scope>
</reference>
<name>A0A8T0ECC9_ARGBR</name>
<evidence type="ECO:0000313" key="8">
    <source>
        <dbReference type="Proteomes" id="UP000807504"/>
    </source>
</evidence>
<feature type="domain" description="ABC transmembrane type-1" evidence="6">
    <location>
        <begin position="120"/>
        <end position="191"/>
    </location>
</feature>
<accession>A0A8T0ECC9</accession>
<dbReference type="PANTHER" id="PTHR24221">
    <property type="entry name" value="ATP-BINDING CASSETTE SUB-FAMILY B"/>
    <property type="match status" value="1"/>
</dbReference>
<dbReference type="GO" id="GO:0005524">
    <property type="term" value="F:ATP binding"/>
    <property type="evidence" value="ECO:0007669"/>
    <property type="project" value="InterPro"/>
</dbReference>
<sequence>MKTSEVDDTCDDETDEKPVLMPQISVTQALYPLYPPGLNRVPPNVSRLEDTVESATILSHPKRKSIVLDGKSNCHPAQNPLFWTAFVWHFSNGQIHCFAHLPPLVFSEPKEKILEENAYYCLIFLIMAVTSFTTSFLQTLLFSVASERVTSKFRKLVFSKMITQDLAWFDHPKNSVGSLCAKLTSDATDMQGEKAFSR</sequence>
<organism evidence="7 8">
    <name type="scientific">Argiope bruennichi</name>
    <name type="common">Wasp spider</name>
    <name type="synonym">Aranea bruennichi</name>
    <dbReference type="NCBI Taxonomy" id="94029"/>
    <lineage>
        <taxon>Eukaryota</taxon>
        <taxon>Metazoa</taxon>
        <taxon>Ecdysozoa</taxon>
        <taxon>Arthropoda</taxon>
        <taxon>Chelicerata</taxon>
        <taxon>Arachnida</taxon>
        <taxon>Araneae</taxon>
        <taxon>Araneomorphae</taxon>
        <taxon>Entelegynae</taxon>
        <taxon>Araneoidea</taxon>
        <taxon>Araneidae</taxon>
        <taxon>Argiope</taxon>
    </lineage>
</organism>
<dbReference type="EMBL" id="JABXBU010002230">
    <property type="protein sequence ID" value="KAF8767825.1"/>
    <property type="molecule type" value="Genomic_DNA"/>
</dbReference>
<evidence type="ECO:0000259" key="6">
    <source>
        <dbReference type="PROSITE" id="PS50929"/>
    </source>
</evidence>
<dbReference type="Gene3D" id="1.20.1560.10">
    <property type="entry name" value="ABC transporter type 1, transmembrane domain"/>
    <property type="match status" value="1"/>
</dbReference>
<evidence type="ECO:0000256" key="1">
    <source>
        <dbReference type="ARBA" id="ARBA00004141"/>
    </source>
</evidence>
<keyword evidence="2 5" id="KW-0812">Transmembrane</keyword>
<dbReference type="AlphaFoldDB" id="A0A8T0ECC9"/>
<comment type="caution">
    <text evidence="7">The sequence shown here is derived from an EMBL/GenBank/DDBJ whole genome shotgun (WGS) entry which is preliminary data.</text>
</comment>
<dbReference type="GO" id="GO:0016020">
    <property type="term" value="C:membrane"/>
    <property type="evidence" value="ECO:0007669"/>
    <property type="project" value="UniProtKB-SubCell"/>
</dbReference>
<comment type="subcellular location">
    <subcellularLocation>
        <location evidence="1">Membrane</location>
        <topology evidence="1">Multi-pass membrane protein</topology>
    </subcellularLocation>
</comment>
<evidence type="ECO:0000313" key="7">
    <source>
        <dbReference type="EMBL" id="KAF8767825.1"/>
    </source>
</evidence>
<evidence type="ECO:0000256" key="2">
    <source>
        <dbReference type="ARBA" id="ARBA00022692"/>
    </source>
</evidence>
<dbReference type="InterPro" id="IPR036640">
    <property type="entry name" value="ABC1_TM_sf"/>
</dbReference>
<dbReference type="PANTHER" id="PTHR24221:SF503">
    <property type="entry name" value="MITOCHONDRIAL POTASSIUM CHANNEL ATP-BINDING SUBUNIT"/>
    <property type="match status" value="1"/>
</dbReference>